<dbReference type="AlphaFoldDB" id="A0A7W6BHC9"/>
<sequence length="145" mass="15960">MDITSQSVADTAAIHLKNADGEFLYSGGNPDKPVRVVVYGPSSKQYSAVEARQTARVLKRREDNDGKPALPTPEQRVTEQAEDLAAITVAFENFTYPPAGDKQGYDLFFAFYADQKLGFMHNQVLKAVQNWGNFRSDSNPASPTS</sequence>
<evidence type="ECO:0000313" key="2">
    <source>
        <dbReference type="EMBL" id="MBB3925041.1"/>
    </source>
</evidence>
<keyword evidence="3" id="KW-1185">Reference proteome</keyword>
<dbReference type="EMBL" id="JACIDT010000002">
    <property type="protein sequence ID" value="MBB3925041.1"/>
    <property type="molecule type" value="Genomic_DNA"/>
</dbReference>
<dbReference type="Proteomes" id="UP000571950">
    <property type="component" value="Unassembled WGS sequence"/>
</dbReference>
<comment type="caution">
    <text evidence="2">The sequence shown here is derived from an EMBL/GenBank/DDBJ whole genome shotgun (WGS) entry which is preliminary data.</text>
</comment>
<name>A0A7W6BHC9_9SPHN</name>
<evidence type="ECO:0000256" key="1">
    <source>
        <dbReference type="SAM" id="MobiDB-lite"/>
    </source>
</evidence>
<proteinExistence type="predicted"/>
<feature type="region of interest" description="Disordered" evidence="1">
    <location>
        <begin position="58"/>
        <end position="77"/>
    </location>
</feature>
<evidence type="ECO:0000313" key="3">
    <source>
        <dbReference type="Proteomes" id="UP000571950"/>
    </source>
</evidence>
<dbReference type="RefSeq" id="WP_188070600.1">
    <property type="nucleotide sequence ID" value="NZ_BSPS01000022.1"/>
</dbReference>
<protein>
    <submittedName>
        <fullName evidence="2">Uncharacterized protein</fullName>
    </submittedName>
</protein>
<gene>
    <name evidence="2" type="ORF">GGR43_000742</name>
</gene>
<reference evidence="2 3" key="1">
    <citation type="submission" date="2020-08" db="EMBL/GenBank/DDBJ databases">
        <title>Genomic Encyclopedia of Type Strains, Phase IV (KMG-IV): sequencing the most valuable type-strain genomes for metagenomic binning, comparative biology and taxonomic classification.</title>
        <authorList>
            <person name="Goeker M."/>
        </authorList>
    </citation>
    <scope>NUCLEOTIDE SEQUENCE [LARGE SCALE GENOMIC DNA]</scope>
    <source>
        <strain evidence="2 3">DSM 26189</strain>
    </source>
</reference>
<accession>A0A7W6BHC9</accession>
<organism evidence="2 3">
    <name type="scientific">Sphingobium jiangsuense</name>
    <dbReference type="NCBI Taxonomy" id="870476"/>
    <lineage>
        <taxon>Bacteria</taxon>
        <taxon>Pseudomonadati</taxon>
        <taxon>Pseudomonadota</taxon>
        <taxon>Alphaproteobacteria</taxon>
        <taxon>Sphingomonadales</taxon>
        <taxon>Sphingomonadaceae</taxon>
        <taxon>Sphingobium</taxon>
    </lineage>
</organism>